<keyword evidence="4" id="KW-0963">Cytoplasm</keyword>
<dbReference type="Gene3D" id="3.30.450.20">
    <property type="entry name" value="PAS domain"/>
    <property type="match status" value="1"/>
</dbReference>
<dbReference type="InterPro" id="IPR036097">
    <property type="entry name" value="HisK_dim/P_sf"/>
</dbReference>
<gene>
    <name evidence="11" type="ORF">D0Y65_013862</name>
</gene>
<proteinExistence type="predicted"/>
<comment type="subcellular location">
    <subcellularLocation>
        <location evidence="2">Cytoplasm</location>
    </subcellularLocation>
</comment>
<dbReference type="PANTHER" id="PTHR43047">
    <property type="entry name" value="TWO-COMPONENT HISTIDINE PROTEIN KINASE"/>
    <property type="match status" value="1"/>
</dbReference>
<dbReference type="Pfam" id="PF00512">
    <property type="entry name" value="HisKA"/>
    <property type="match status" value="1"/>
</dbReference>
<protein>
    <recommendedName>
        <fullName evidence="3">histidine kinase</fullName>
        <ecNumber evidence="3">2.7.13.3</ecNumber>
    </recommendedName>
</protein>
<evidence type="ECO:0000313" key="12">
    <source>
        <dbReference type="Proteomes" id="UP000289340"/>
    </source>
</evidence>
<dbReference type="SMART" id="SM00388">
    <property type="entry name" value="HisKA"/>
    <property type="match status" value="1"/>
</dbReference>
<evidence type="ECO:0000256" key="9">
    <source>
        <dbReference type="SAM" id="Coils"/>
    </source>
</evidence>
<dbReference type="PANTHER" id="PTHR43047:SF68">
    <property type="entry name" value="HISTIDINE KINASE 5"/>
    <property type="match status" value="1"/>
</dbReference>
<keyword evidence="7 11" id="KW-0418">Kinase</keyword>
<evidence type="ECO:0000256" key="5">
    <source>
        <dbReference type="ARBA" id="ARBA00022553"/>
    </source>
</evidence>
<dbReference type="InterPro" id="IPR035965">
    <property type="entry name" value="PAS-like_dom_sf"/>
</dbReference>
<keyword evidence="5" id="KW-0597">Phosphoprotein</keyword>
<comment type="caution">
    <text evidence="11">The sequence shown here is derived from an EMBL/GenBank/DDBJ whole genome shotgun (WGS) entry which is preliminary data.</text>
</comment>
<feature type="domain" description="Histidine kinase" evidence="10">
    <location>
        <begin position="379"/>
        <end position="457"/>
    </location>
</feature>
<dbReference type="GO" id="GO:0005886">
    <property type="term" value="C:plasma membrane"/>
    <property type="evidence" value="ECO:0007669"/>
    <property type="project" value="TreeGrafter"/>
</dbReference>
<dbReference type="SUPFAM" id="SSF55785">
    <property type="entry name" value="PYP-like sensor domain (PAS domain)"/>
    <property type="match status" value="1"/>
</dbReference>
<dbReference type="FunFam" id="1.10.287.130:FF:000030">
    <property type="entry name" value="Putative histidine kinase 5"/>
    <property type="match status" value="1"/>
</dbReference>
<name>A0A445K5I7_GLYSO</name>
<evidence type="ECO:0000256" key="3">
    <source>
        <dbReference type="ARBA" id="ARBA00012438"/>
    </source>
</evidence>
<dbReference type="InterPro" id="IPR005467">
    <property type="entry name" value="His_kinase_dom"/>
</dbReference>
<evidence type="ECO:0000256" key="8">
    <source>
        <dbReference type="ARBA" id="ARBA00023170"/>
    </source>
</evidence>
<keyword evidence="12" id="KW-1185">Reference proteome</keyword>
<evidence type="ECO:0000256" key="6">
    <source>
        <dbReference type="ARBA" id="ARBA00022679"/>
    </source>
</evidence>
<dbReference type="GO" id="GO:0000155">
    <property type="term" value="F:phosphorelay sensor kinase activity"/>
    <property type="evidence" value="ECO:0007669"/>
    <property type="project" value="InterPro"/>
</dbReference>
<dbReference type="CDD" id="cd00082">
    <property type="entry name" value="HisKA"/>
    <property type="match status" value="1"/>
</dbReference>
<dbReference type="SUPFAM" id="SSF47384">
    <property type="entry name" value="Homodimeric domain of signal transducing histidine kinase"/>
    <property type="match status" value="1"/>
</dbReference>
<evidence type="ECO:0000256" key="1">
    <source>
        <dbReference type="ARBA" id="ARBA00000085"/>
    </source>
</evidence>
<dbReference type="PROSITE" id="PS50109">
    <property type="entry name" value="HIS_KIN"/>
    <property type="match status" value="1"/>
</dbReference>
<keyword evidence="9" id="KW-0175">Coiled coil</keyword>
<comment type="catalytic activity">
    <reaction evidence="1">
        <text>ATP + protein L-histidine = ADP + protein N-phospho-L-histidine.</text>
        <dbReference type="EC" id="2.7.13.3"/>
    </reaction>
</comment>
<dbReference type="GO" id="GO:0009927">
    <property type="term" value="F:histidine phosphotransfer kinase activity"/>
    <property type="evidence" value="ECO:0007669"/>
    <property type="project" value="TreeGrafter"/>
</dbReference>
<dbReference type="Gene3D" id="1.10.287.130">
    <property type="match status" value="1"/>
</dbReference>
<dbReference type="EC" id="2.7.13.3" evidence="3"/>
<evidence type="ECO:0000256" key="7">
    <source>
        <dbReference type="ARBA" id="ARBA00022777"/>
    </source>
</evidence>
<evidence type="ECO:0000313" key="11">
    <source>
        <dbReference type="EMBL" id="RZC06017.1"/>
    </source>
</evidence>
<dbReference type="EMBL" id="QZWG01000006">
    <property type="protein sequence ID" value="RZC06017.1"/>
    <property type="molecule type" value="Genomic_DNA"/>
</dbReference>
<evidence type="ECO:0000256" key="2">
    <source>
        <dbReference type="ARBA" id="ARBA00004496"/>
    </source>
</evidence>
<evidence type="ECO:0000256" key="4">
    <source>
        <dbReference type="ARBA" id="ARBA00022490"/>
    </source>
</evidence>
<dbReference type="AlphaFoldDB" id="A0A445K5I7"/>
<dbReference type="FunFam" id="3.30.450.20:FF:000061">
    <property type="entry name" value="Histidine kinase 5"/>
    <property type="match status" value="1"/>
</dbReference>
<dbReference type="GO" id="GO:0005737">
    <property type="term" value="C:cytoplasm"/>
    <property type="evidence" value="ECO:0007669"/>
    <property type="project" value="UniProtKB-SubCell"/>
</dbReference>
<reference evidence="11 12" key="1">
    <citation type="submission" date="2018-09" db="EMBL/GenBank/DDBJ databases">
        <title>A high-quality reference genome of wild soybean provides a powerful tool to mine soybean genomes.</title>
        <authorList>
            <person name="Xie M."/>
            <person name="Chung C.Y.L."/>
            <person name="Li M.-W."/>
            <person name="Wong F.-L."/>
            <person name="Chan T.-F."/>
            <person name="Lam H.-M."/>
        </authorList>
    </citation>
    <scope>NUCLEOTIDE SEQUENCE [LARGE SCALE GENOMIC DNA]</scope>
    <source>
        <strain evidence="12">cv. W05</strain>
        <tissue evidence="11">Hypocotyl of etiolated seedlings</tissue>
    </source>
</reference>
<feature type="coiled-coil region" evidence="9">
    <location>
        <begin position="92"/>
        <end position="119"/>
    </location>
</feature>
<dbReference type="InterPro" id="IPR003661">
    <property type="entry name" value="HisK_dim/P_dom"/>
</dbReference>
<accession>A0A445K5I7</accession>
<organism evidence="11 12">
    <name type="scientific">Glycine soja</name>
    <name type="common">Wild soybean</name>
    <dbReference type="NCBI Taxonomy" id="3848"/>
    <lineage>
        <taxon>Eukaryota</taxon>
        <taxon>Viridiplantae</taxon>
        <taxon>Streptophyta</taxon>
        <taxon>Embryophyta</taxon>
        <taxon>Tracheophyta</taxon>
        <taxon>Spermatophyta</taxon>
        <taxon>Magnoliopsida</taxon>
        <taxon>eudicotyledons</taxon>
        <taxon>Gunneridae</taxon>
        <taxon>Pentapetalae</taxon>
        <taxon>rosids</taxon>
        <taxon>fabids</taxon>
        <taxon>Fabales</taxon>
        <taxon>Fabaceae</taxon>
        <taxon>Papilionoideae</taxon>
        <taxon>50 kb inversion clade</taxon>
        <taxon>NPAAA clade</taxon>
        <taxon>indigoferoid/millettioid clade</taxon>
        <taxon>Phaseoleae</taxon>
        <taxon>Glycine</taxon>
        <taxon>Glycine subgen. Soja</taxon>
    </lineage>
</organism>
<keyword evidence="8" id="KW-0675">Receptor</keyword>
<evidence type="ECO:0000259" key="10">
    <source>
        <dbReference type="PROSITE" id="PS50109"/>
    </source>
</evidence>
<dbReference type="Proteomes" id="UP000289340">
    <property type="component" value="Chromosome 6"/>
</dbReference>
<sequence length="484" mass="56025">MLGEMENDSIEDMDIEALPSMWPQDIGTEVGKQFNIEKAGRDQDMLEEVTIIEEPTIVDFKRLMELTDFTEKGSSQLAYLMKQWEYKQASVVRLLREELDNLSKQRQDAELRKLEILEEHRFEEEQYGGDKRPVSILDEVYDGIWQDIPCRKSDVVVQNKRSEIDVEYDTVMYWKQRALHSEKQLEASIQREEILEEKLHERIANIERQSSPVEELSQILKRADNFLHFILQNAPVVIGHQDKELRYCFIYNHFPSLHEEDIIGKTDVEIFTGAGVKEAQEFKREVLEKGLPAKREITFETELFGSKTFLIYVEPVFSKAGETIGINYMGMDITDQVRKRERMAKIREEIAVQKAKETELNKTIHITEETMRAKQMLATMSHEIRSPLSGVVSMAEILSNTKLDWEQRQLLDVMLSSGDLVLQIINDILDLSKVESGVMKLEATKFRPREVVKHVLQTAVVSLQKILTLEGHVADDVPIEVGTR</sequence>
<keyword evidence="6" id="KW-0808">Transferase</keyword>